<dbReference type="InterPro" id="IPR047198">
    <property type="entry name" value="DDP-like_NUDIX"/>
</dbReference>
<dbReference type="RefSeq" id="WP_089234867.1">
    <property type="nucleotide sequence ID" value="NZ_FZOY01000009.1"/>
</dbReference>
<keyword evidence="7" id="KW-1185">Reference proteome</keyword>
<dbReference type="Proteomes" id="UP000198426">
    <property type="component" value="Unassembled WGS sequence"/>
</dbReference>
<reference evidence="6 7" key="1">
    <citation type="submission" date="2017-06" db="EMBL/GenBank/DDBJ databases">
        <authorList>
            <person name="Kim H.J."/>
            <person name="Triplett B.A."/>
        </authorList>
    </citation>
    <scope>NUCLEOTIDE SEQUENCE [LARGE SCALE GENOMIC DNA]</scope>
    <source>
        <strain evidence="6 7">DSM 29339</strain>
    </source>
</reference>
<accession>A0A239LDG9</accession>
<evidence type="ECO:0000313" key="7">
    <source>
        <dbReference type="Proteomes" id="UP000198426"/>
    </source>
</evidence>
<name>A0A239LDG9_9RHOB</name>
<dbReference type="PROSITE" id="PS51462">
    <property type="entry name" value="NUDIX"/>
    <property type="match status" value="1"/>
</dbReference>
<protein>
    <submittedName>
        <fullName evidence="6">Phosphohistidine phosphatase</fullName>
    </submittedName>
</protein>
<dbReference type="SUPFAM" id="SSF55811">
    <property type="entry name" value="Nudix"/>
    <property type="match status" value="1"/>
</dbReference>
<gene>
    <name evidence="6" type="ORF">SAMN05421757_109121</name>
</gene>
<dbReference type="Gene3D" id="3.90.79.10">
    <property type="entry name" value="Nucleoside Triphosphate Pyrophosphohydrolase"/>
    <property type="match status" value="1"/>
</dbReference>
<proteinExistence type="predicted"/>
<keyword evidence="4" id="KW-0460">Magnesium</keyword>
<dbReference type="GO" id="GO:0005737">
    <property type="term" value="C:cytoplasm"/>
    <property type="evidence" value="ECO:0007669"/>
    <property type="project" value="TreeGrafter"/>
</dbReference>
<evidence type="ECO:0000256" key="3">
    <source>
        <dbReference type="ARBA" id="ARBA00022801"/>
    </source>
</evidence>
<dbReference type="InterPro" id="IPR000086">
    <property type="entry name" value="NUDIX_hydrolase_dom"/>
</dbReference>
<evidence type="ECO:0000259" key="5">
    <source>
        <dbReference type="PROSITE" id="PS51462"/>
    </source>
</evidence>
<dbReference type="CDD" id="cd04666">
    <property type="entry name" value="NUDIX_DIPP2_like_Nudt4"/>
    <property type="match status" value="1"/>
</dbReference>
<evidence type="ECO:0000256" key="2">
    <source>
        <dbReference type="ARBA" id="ARBA00022723"/>
    </source>
</evidence>
<feature type="domain" description="Nudix hydrolase" evidence="5">
    <location>
        <begin position="182"/>
        <end position="311"/>
    </location>
</feature>
<sequence length="315" mass="34613">MTRDLLLLRSGKAARGWDGPKRKRPLRDAGKRQVQRIGVWLAEHDLVPARVVTATTERAVVSAQKALKAGGMGAQGIRRDRRLDGAKPAGALDALRDFGAEGGLGMLVLDRKMAESLLGHLLPVAATDLGTGCMAHLRLPDDWSALAPGAASLVDLVRPEDLPEKFLFDGPDGREWRDRPAYYYRQSAVLPYRQGEKGPELLLIRSSKRNHWVVPKGIHDPGYSAQDSAAHEAEEEAGILGEVAAEPLGRYEVAKWGATCTVTVYPMKVTRVLGEDRWKERHRTRIWASPEQAVARLRDDGLRALVAAFASASRR</sequence>
<comment type="cofactor">
    <cofactor evidence="1">
        <name>Mg(2+)</name>
        <dbReference type="ChEBI" id="CHEBI:18420"/>
    </cofactor>
</comment>
<organism evidence="6 7">
    <name type="scientific">Tropicimonas sediminicola</name>
    <dbReference type="NCBI Taxonomy" id="1031541"/>
    <lineage>
        <taxon>Bacteria</taxon>
        <taxon>Pseudomonadati</taxon>
        <taxon>Pseudomonadota</taxon>
        <taxon>Alphaproteobacteria</taxon>
        <taxon>Rhodobacterales</taxon>
        <taxon>Roseobacteraceae</taxon>
        <taxon>Tropicimonas</taxon>
    </lineage>
</organism>
<evidence type="ECO:0000256" key="1">
    <source>
        <dbReference type="ARBA" id="ARBA00001946"/>
    </source>
</evidence>
<dbReference type="Pfam" id="PF00293">
    <property type="entry name" value="NUDIX"/>
    <property type="match status" value="1"/>
</dbReference>
<dbReference type="PANTHER" id="PTHR12629:SF0">
    <property type="entry name" value="DIPHOSPHOINOSITOL-POLYPHOSPHATE DIPHOSPHATASE"/>
    <property type="match status" value="1"/>
</dbReference>
<keyword evidence="3" id="KW-0378">Hydrolase</keyword>
<dbReference type="OrthoDB" id="9810154at2"/>
<dbReference type="GO" id="GO:0016462">
    <property type="term" value="F:pyrophosphatase activity"/>
    <property type="evidence" value="ECO:0007669"/>
    <property type="project" value="InterPro"/>
</dbReference>
<dbReference type="Gene3D" id="3.40.50.1240">
    <property type="entry name" value="Phosphoglycerate mutase-like"/>
    <property type="match status" value="1"/>
</dbReference>
<dbReference type="EMBL" id="FZOY01000009">
    <property type="protein sequence ID" value="SNT27958.1"/>
    <property type="molecule type" value="Genomic_DNA"/>
</dbReference>
<dbReference type="InterPro" id="IPR015797">
    <property type="entry name" value="NUDIX_hydrolase-like_dom_sf"/>
</dbReference>
<evidence type="ECO:0000256" key="4">
    <source>
        <dbReference type="ARBA" id="ARBA00022842"/>
    </source>
</evidence>
<keyword evidence="2" id="KW-0479">Metal-binding</keyword>
<dbReference type="AlphaFoldDB" id="A0A239LDG9"/>
<dbReference type="PANTHER" id="PTHR12629">
    <property type="entry name" value="DIPHOSPHOINOSITOL POLYPHOSPHATE PHOSPHOHYDROLASE"/>
    <property type="match status" value="1"/>
</dbReference>
<dbReference type="InterPro" id="IPR029033">
    <property type="entry name" value="His_PPase_superfam"/>
</dbReference>
<evidence type="ECO:0000313" key="6">
    <source>
        <dbReference type="EMBL" id="SNT27958.1"/>
    </source>
</evidence>
<dbReference type="GO" id="GO:0046872">
    <property type="term" value="F:metal ion binding"/>
    <property type="evidence" value="ECO:0007669"/>
    <property type="project" value="UniProtKB-KW"/>
</dbReference>
<dbReference type="SUPFAM" id="SSF53254">
    <property type="entry name" value="Phosphoglycerate mutase-like"/>
    <property type="match status" value="1"/>
</dbReference>